<dbReference type="GO" id="GO:0006139">
    <property type="term" value="P:nucleobase-containing compound metabolic process"/>
    <property type="evidence" value="ECO:0007669"/>
    <property type="project" value="InterPro"/>
</dbReference>
<dbReference type="Gene3D" id="3.30.420.10">
    <property type="entry name" value="Ribonuclease H-like superfamily/Ribonuclease H"/>
    <property type="match status" value="1"/>
</dbReference>
<name>A0A4U7B171_9PEZI</name>
<dbReference type="Pfam" id="PF01612">
    <property type="entry name" value="DNA_pol_A_exo1"/>
    <property type="match status" value="1"/>
</dbReference>
<dbReference type="GO" id="GO:0005737">
    <property type="term" value="C:cytoplasm"/>
    <property type="evidence" value="ECO:0007669"/>
    <property type="project" value="TreeGrafter"/>
</dbReference>
<dbReference type="InterPro" id="IPR036397">
    <property type="entry name" value="RNaseH_sf"/>
</dbReference>
<dbReference type="PANTHER" id="PTHR13620">
    <property type="entry name" value="3-5 EXONUCLEASE"/>
    <property type="match status" value="1"/>
</dbReference>
<evidence type="ECO:0000313" key="6">
    <source>
        <dbReference type="Proteomes" id="UP000308133"/>
    </source>
</evidence>
<feature type="compositionally biased region" description="Low complexity" evidence="3">
    <location>
        <begin position="740"/>
        <end position="752"/>
    </location>
</feature>
<dbReference type="GO" id="GO:0008408">
    <property type="term" value="F:3'-5' exonuclease activity"/>
    <property type="evidence" value="ECO:0007669"/>
    <property type="project" value="InterPro"/>
</dbReference>
<keyword evidence="1" id="KW-0540">Nuclease</keyword>
<feature type="domain" description="3'-5' exonuclease" evidence="4">
    <location>
        <begin position="1038"/>
        <end position="1231"/>
    </location>
</feature>
<feature type="compositionally biased region" description="Basic and acidic residues" evidence="3">
    <location>
        <begin position="1281"/>
        <end position="1294"/>
    </location>
</feature>
<sequence length="1416" mass="157250">MERWIYSQAAACTKLQAREFSNRPSSWPQQLQCRASGTPRSFHGSQAAAFRPPPKAGPKQPPKKDTTPFASSAPIQRQPPAQPTKPPAGIDELMMKRVRVMREGGDDPDTAAKYNRELKKLEESHQAEVQRLQAEKTALAENIESLQNQKQSFDQAVSEKVEKGLKPLKNVQAHLERKEKETLDLNSAKNELQDLLAREQARLQAAQADMNRERTQSQQANSTADRLRSDLKRVRDDLNGKLLVIKSQEGIVRAHNTRTSREHTMRQERTGRAELRLTYTGLRQVFLNNTRARSSYYFQLAKLDQPLAEVQEYWSHATQAFDEFFEAVKHDSPQRLENLWNKIKSHNGAMLANVVRSRERVEKAIQDLEANRTAYGYQAHVARGTANKLRYRQSDIVSFPMYIAIQSVPKEMEREDLETLSRIGQPQLEDFAAGNEELQRLSEVYQPLFSDLTRHSQKALPLRSTLTRLSWLKSAPSPEQISWARDTDANAGATRLADQLKHEKQRLNSFGFRVIRLLEKYGRDVFVTGELAKAREEHQGFAFVRRHAEERSGQANETELNEARSRIQSVIEVVLQGARGLKSGEATTLDKRIETDHHLASKEPAQAPPAMQNPNAKLRTDRSKRRLRTNMKGVLKLESKSLKLRFRKGLVSMDYVKHKIKDIKQRVNSSLTERGLRPLDENTDVFRKIYKSFDLNPSSTEMDSNEHESSCSKSSDGATQSTQSGRATRRERRRAKIKGATASTTSDDTSTAISQNKMEDSSEEVTPNAGLSKASKPDVPEVKQQGSDISAGSGVTSGFTGAHVVEDTAAQGFLAETPDAHGGKTLSDQPSDNTNEVINADLPATESKGHREKPPDTDESIVAGRNAEESDETGPPSHSEADQPATSDPCANANAQAESSGQAEISGDSDNDTMADAARAKRNLRIRHVTSRVDARLVRNSASEPAHSENEVKMGGVMFKPTEQKQAKLPSPVTMDDTAIDAKAGLSQDFLGEESFKSLDYQLSEQAIAAARLRAKTDEAVYWSHSLYRSSSNEPVKVLYCTNKDFAQTVAKSFLNEPFVGFDMEWEAGMQQNYYEPIRDVKNRSSLVQVSAEDRIALFHIAMFPGKTVDELLPPALRQLLECDSVIKVGVNIGGDRTRIEKCFGLTGKGFLELSHCYKLVKYSKARPDLVNKSAVGMDNQVKDILGLPLLKGLVRTSAWSKRLTKAQIKYAAADAYAGYRLFHALELRRQAMSPTPPRPAFQELEQPLVLADGTLPPKSPKTSVGEEGAASTDSATSGERTQDANESGEDKLTEGPGGSTDIAGPSVELNSSRLEAIQAWCAEYDATRKSVARKVSTRALQAYALWHQHSLSPLGVAGLLDPPLKTNTVNSYILEAVTSDRDLPYDAGRLKQLIVSMPPYVASKYKGLLMRLDSS</sequence>
<feature type="compositionally biased region" description="Polar residues" evidence="3">
    <location>
        <begin position="893"/>
        <end position="903"/>
    </location>
</feature>
<gene>
    <name evidence="5" type="ORF">C1H76_5057</name>
</gene>
<evidence type="ECO:0000256" key="3">
    <source>
        <dbReference type="SAM" id="MobiDB-lite"/>
    </source>
</evidence>
<evidence type="ECO:0000256" key="1">
    <source>
        <dbReference type="ARBA" id="ARBA00022722"/>
    </source>
</evidence>
<dbReference type="Proteomes" id="UP000308133">
    <property type="component" value="Unassembled WGS sequence"/>
</dbReference>
<evidence type="ECO:0000256" key="2">
    <source>
        <dbReference type="ARBA" id="ARBA00022801"/>
    </source>
</evidence>
<dbReference type="SMART" id="SM00474">
    <property type="entry name" value="35EXOc"/>
    <property type="match status" value="1"/>
</dbReference>
<reference evidence="5 6" key="1">
    <citation type="submission" date="2018-02" db="EMBL/GenBank/DDBJ databases">
        <title>Draft genome sequences of Elsinoe sp., causing black scab on jojoba.</title>
        <authorList>
            <person name="Stodart B."/>
            <person name="Jeffress S."/>
            <person name="Ash G."/>
            <person name="Arun Chinnappa K."/>
        </authorList>
    </citation>
    <scope>NUCLEOTIDE SEQUENCE [LARGE SCALE GENOMIC DNA]</scope>
    <source>
        <strain evidence="5 6">Hillstone_2</strain>
    </source>
</reference>
<feature type="compositionally biased region" description="Pro residues" evidence="3">
    <location>
        <begin position="51"/>
        <end position="60"/>
    </location>
</feature>
<keyword evidence="2" id="KW-0378">Hydrolase</keyword>
<evidence type="ECO:0000313" key="5">
    <source>
        <dbReference type="EMBL" id="TKX22740.1"/>
    </source>
</evidence>
<dbReference type="InterPro" id="IPR012337">
    <property type="entry name" value="RNaseH-like_sf"/>
</dbReference>
<dbReference type="InterPro" id="IPR002562">
    <property type="entry name" value="3'-5'_exonuclease_dom"/>
</dbReference>
<dbReference type="GO" id="GO:0003676">
    <property type="term" value="F:nucleic acid binding"/>
    <property type="evidence" value="ECO:0007669"/>
    <property type="project" value="InterPro"/>
</dbReference>
<feature type="region of interest" description="Disordered" evidence="3">
    <location>
        <begin position="695"/>
        <end position="795"/>
    </location>
</feature>
<feature type="region of interest" description="Disordered" evidence="3">
    <location>
        <begin position="1252"/>
        <end position="1307"/>
    </location>
</feature>
<feature type="region of interest" description="Disordered" evidence="3">
    <location>
        <begin position="817"/>
        <end position="913"/>
    </location>
</feature>
<dbReference type="SUPFAM" id="SSF53098">
    <property type="entry name" value="Ribonuclease H-like"/>
    <property type="match status" value="1"/>
</dbReference>
<protein>
    <submittedName>
        <fullName evidence="5">3'-5' exonuclease-like protein 1</fullName>
    </submittedName>
</protein>
<feature type="compositionally biased region" description="Polar residues" evidence="3">
    <location>
        <begin position="22"/>
        <end position="39"/>
    </location>
</feature>
<feature type="region of interest" description="Disordered" evidence="3">
    <location>
        <begin position="19"/>
        <end position="90"/>
    </location>
</feature>
<organism evidence="5 6">
    <name type="scientific">Elsinoe australis</name>
    <dbReference type="NCBI Taxonomy" id="40998"/>
    <lineage>
        <taxon>Eukaryota</taxon>
        <taxon>Fungi</taxon>
        <taxon>Dikarya</taxon>
        <taxon>Ascomycota</taxon>
        <taxon>Pezizomycotina</taxon>
        <taxon>Dothideomycetes</taxon>
        <taxon>Dothideomycetidae</taxon>
        <taxon>Myriangiales</taxon>
        <taxon>Elsinoaceae</taxon>
        <taxon>Elsinoe</taxon>
    </lineage>
</organism>
<feature type="compositionally biased region" description="Polar residues" evidence="3">
    <location>
        <begin position="784"/>
        <end position="795"/>
    </location>
</feature>
<dbReference type="CDD" id="cd06141">
    <property type="entry name" value="WRN_exo"/>
    <property type="match status" value="1"/>
</dbReference>
<feature type="compositionally biased region" description="Polar residues" evidence="3">
    <location>
        <begin position="716"/>
        <end position="725"/>
    </location>
</feature>
<dbReference type="PANTHER" id="PTHR13620:SF104">
    <property type="entry name" value="EXONUCLEASE 3'-5' DOMAIN-CONTAINING PROTEIN 2"/>
    <property type="match status" value="1"/>
</dbReference>
<keyword evidence="5" id="KW-0269">Exonuclease</keyword>
<comment type="caution">
    <text evidence="5">The sequence shown here is derived from an EMBL/GenBank/DDBJ whole genome shotgun (WGS) entry which is preliminary data.</text>
</comment>
<dbReference type="InterPro" id="IPR051132">
    <property type="entry name" value="3-5_Exonuclease_domain"/>
</dbReference>
<feature type="compositionally biased region" description="Basic and acidic residues" evidence="3">
    <location>
        <begin position="847"/>
        <end position="856"/>
    </location>
</feature>
<proteinExistence type="predicted"/>
<feature type="compositionally biased region" description="Polar residues" evidence="3">
    <location>
        <begin position="826"/>
        <end position="837"/>
    </location>
</feature>
<dbReference type="EMBL" id="PTQR01000061">
    <property type="protein sequence ID" value="TKX22740.1"/>
    <property type="molecule type" value="Genomic_DNA"/>
</dbReference>
<accession>A0A4U7B171</accession>
<dbReference type="GO" id="GO:0005634">
    <property type="term" value="C:nucleus"/>
    <property type="evidence" value="ECO:0007669"/>
    <property type="project" value="TreeGrafter"/>
</dbReference>
<feature type="region of interest" description="Disordered" evidence="3">
    <location>
        <begin position="205"/>
        <end position="226"/>
    </location>
</feature>
<evidence type="ECO:0000259" key="4">
    <source>
        <dbReference type="SMART" id="SM00474"/>
    </source>
</evidence>
<feature type="compositionally biased region" description="Basic residues" evidence="3">
    <location>
        <begin position="727"/>
        <end position="737"/>
    </location>
</feature>